<accession>A0A7S1FR08</accession>
<evidence type="ECO:0000256" key="2">
    <source>
        <dbReference type="SAM" id="SignalP"/>
    </source>
</evidence>
<dbReference type="EMBL" id="HBFR01015516">
    <property type="protein sequence ID" value="CAD8884096.1"/>
    <property type="molecule type" value="Transcribed_RNA"/>
</dbReference>
<keyword evidence="1" id="KW-0472">Membrane</keyword>
<evidence type="ECO:0000256" key="1">
    <source>
        <dbReference type="SAM" id="Phobius"/>
    </source>
</evidence>
<feature type="signal peptide" evidence="2">
    <location>
        <begin position="1"/>
        <end position="27"/>
    </location>
</feature>
<evidence type="ECO:0008006" key="4">
    <source>
        <dbReference type="Google" id="ProtNLM"/>
    </source>
</evidence>
<organism evidence="3">
    <name type="scientific">Corethron hystrix</name>
    <dbReference type="NCBI Taxonomy" id="216773"/>
    <lineage>
        <taxon>Eukaryota</taxon>
        <taxon>Sar</taxon>
        <taxon>Stramenopiles</taxon>
        <taxon>Ochrophyta</taxon>
        <taxon>Bacillariophyta</taxon>
        <taxon>Coscinodiscophyceae</taxon>
        <taxon>Corethrophycidae</taxon>
        <taxon>Corethrales</taxon>
        <taxon>Corethraceae</taxon>
        <taxon>Corethron</taxon>
    </lineage>
</organism>
<feature type="chain" id="PRO_5031279529" description="Reelin domain-containing protein" evidence="2">
    <location>
        <begin position="28"/>
        <end position="339"/>
    </location>
</feature>
<keyword evidence="1" id="KW-1133">Transmembrane helix</keyword>
<proteinExistence type="predicted"/>
<protein>
    <recommendedName>
        <fullName evidence="4">Reelin domain-containing protein</fullName>
    </recommendedName>
</protein>
<name>A0A7S1FR08_9STRA</name>
<dbReference type="AlphaFoldDB" id="A0A7S1FR08"/>
<evidence type="ECO:0000313" key="3">
    <source>
        <dbReference type="EMBL" id="CAD8884096.1"/>
    </source>
</evidence>
<keyword evidence="2" id="KW-0732">Signal</keyword>
<keyword evidence="1" id="KW-0812">Transmembrane</keyword>
<feature type="transmembrane region" description="Helical" evidence="1">
    <location>
        <begin position="73"/>
        <end position="94"/>
    </location>
</feature>
<reference evidence="3" key="1">
    <citation type="submission" date="2021-01" db="EMBL/GenBank/DDBJ databases">
        <authorList>
            <person name="Corre E."/>
            <person name="Pelletier E."/>
            <person name="Niang G."/>
            <person name="Scheremetjew M."/>
            <person name="Finn R."/>
            <person name="Kale V."/>
            <person name="Holt S."/>
            <person name="Cochrane G."/>
            <person name="Meng A."/>
            <person name="Brown T."/>
            <person name="Cohen L."/>
        </authorList>
    </citation>
    <scope>NUCLEOTIDE SEQUENCE</scope>
    <source>
        <strain evidence="3">308</strain>
    </source>
</reference>
<gene>
    <name evidence="3" type="ORF">CHYS00102_LOCUS11293</name>
</gene>
<sequence length="339" mass="37935">MTYMHSNQVLLVLAVFGPIAIRGPGSGSWTTLLPCLSPDSNPLLSTSQTRHREPIVRMREKGQPSLKCTQRHLALYSCIPTIPFLLLLLLSLAIPTECLVTRHNSRLNVVDGGRRRSLTVGYPPVTSFTSDKIYECDDMHKYPNVGDIIGGLQGGKYVFGKSSPKGLLTPERAWFAKSLYSSSCANEEGDQNETWPRWAQQMELPLLGEKDRGKILVMSTTAEGAASTITVSNTESTWERFYAKIVRFSDNEEVENLKLCPFDVRPITGFLAPRGGANNACDENKPYSDSITLEVYWNRDAFMDSVNIDVADQKEVLKGFWLVVGTEEEKWYFELIIPS</sequence>